<evidence type="ECO:0000256" key="6">
    <source>
        <dbReference type="ARBA" id="ARBA00023004"/>
    </source>
</evidence>
<dbReference type="PANTHER" id="PTHR24286">
    <property type="entry name" value="CYTOCHROME P450 26"/>
    <property type="match status" value="1"/>
</dbReference>
<evidence type="ECO:0000313" key="9">
    <source>
        <dbReference type="EMBL" id="PWS37068.1"/>
    </source>
</evidence>
<dbReference type="SUPFAM" id="SSF48264">
    <property type="entry name" value="Cytochrome P450"/>
    <property type="match status" value="1"/>
</dbReference>
<dbReference type="CDD" id="cd11067">
    <property type="entry name" value="CYP152"/>
    <property type="match status" value="1"/>
</dbReference>
<dbReference type="PRINTS" id="PR00463">
    <property type="entry name" value="EP450I"/>
</dbReference>
<feature type="binding site" description="axial binding residue" evidence="8">
    <location>
        <position position="363"/>
    </location>
    <ligand>
        <name>heme</name>
        <dbReference type="ChEBI" id="CHEBI:30413"/>
    </ligand>
    <ligandPart>
        <name>Fe</name>
        <dbReference type="ChEBI" id="CHEBI:18248"/>
    </ligandPart>
</feature>
<dbReference type="GO" id="GO:0016705">
    <property type="term" value="F:oxidoreductase activity, acting on paired donors, with incorporation or reduction of molecular oxygen"/>
    <property type="evidence" value="ECO:0007669"/>
    <property type="project" value="InterPro"/>
</dbReference>
<dbReference type="InterPro" id="IPR001128">
    <property type="entry name" value="Cyt_P450"/>
</dbReference>
<dbReference type="OrthoDB" id="9764248at2"/>
<keyword evidence="10" id="KW-1185">Reference proteome</keyword>
<name>A0A317FHF9_9PROT</name>
<dbReference type="GO" id="GO:0020037">
    <property type="term" value="F:heme binding"/>
    <property type="evidence" value="ECO:0007669"/>
    <property type="project" value="InterPro"/>
</dbReference>
<keyword evidence="5" id="KW-0560">Oxidoreductase</keyword>
<proteinExistence type="inferred from homology"/>
<keyword evidence="7" id="KW-0503">Monooxygenase</keyword>
<dbReference type="Proteomes" id="UP000245765">
    <property type="component" value="Unassembled WGS sequence"/>
</dbReference>
<comment type="cofactor">
    <cofactor evidence="1 8">
        <name>heme</name>
        <dbReference type="ChEBI" id="CHEBI:30413"/>
    </cofactor>
</comment>
<evidence type="ECO:0000313" key="10">
    <source>
        <dbReference type="Proteomes" id="UP000245765"/>
    </source>
</evidence>
<dbReference type="InterPro" id="IPR002401">
    <property type="entry name" value="Cyt_P450_E_grp-I"/>
</dbReference>
<dbReference type="EMBL" id="QGNA01000002">
    <property type="protein sequence ID" value="PWS37068.1"/>
    <property type="molecule type" value="Genomic_DNA"/>
</dbReference>
<reference evidence="10" key="1">
    <citation type="submission" date="2018-05" db="EMBL/GenBank/DDBJ databases">
        <authorList>
            <person name="Du Z."/>
            <person name="Wang X."/>
        </authorList>
    </citation>
    <scope>NUCLEOTIDE SEQUENCE [LARGE SCALE GENOMIC DNA]</scope>
    <source>
        <strain evidence="10">CQN31</strain>
    </source>
</reference>
<dbReference type="PANTHER" id="PTHR24286:SF24">
    <property type="entry name" value="LANOSTEROL 14-ALPHA DEMETHYLASE"/>
    <property type="match status" value="1"/>
</dbReference>
<accession>A0A317FHF9</accession>
<dbReference type="AlphaFoldDB" id="A0A317FHF9"/>
<keyword evidence="6 8" id="KW-0408">Iron</keyword>
<sequence>MSSFPRDPAFDSTFALLREGYRFIPARCERLDTDVFETRLMLRRAICMRGEEAARMFYAPDRFTRRGALPQTTLRLLQDKGSVATLDGAAHRRRKAMFMSLMGAESLAALEAAAEDAWQARIATWPARQDVVLLDEAHAVFCRAACRWAGIPLPEAETPARTRELAAMIAGAGAFGPSVLKALRLRRRTERWASGLVRQVRRGALQAPEGSALRVFAEHRDAEGQLLPPGTVAVELINILRPTVAVARFVVFAALALHREPAWRRRLAAAPTSAELEAFVQEVRRFHPFFPMVAGRVRAAFDWRGHHFRDGDWVLLDLYGTDHDPRIWGDPEVFRPERFHDWDGSPFNFVPQGGGEHFTGHRCPGEWATIALMRGAVRLLARLPWDMPEQDLTVDLSRMPAQPRSGVILRLAPPG</sequence>
<evidence type="ECO:0000256" key="1">
    <source>
        <dbReference type="ARBA" id="ARBA00001971"/>
    </source>
</evidence>
<dbReference type="Gene3D" id="1.10.630.10">
    <property type="entry name" value="Cytochrome P450"/>
    <property type="match status" value="1"/>
</dbReference>
<evidence type="ECO:0000256" key="2">
    <source>
        <dbReference type="ARBA" id="ARBA00010617"/>
    </source>
</evidence>
<evidence type="ECO:0000256" key="5">
    <source>
        <dbReference type="ARBA" id="ARBA00023002"/>
    </source>
</evidence>
<comment type="similarity">
    <text evidence="2">Belongs to the cytochrome P450 family.</text>
</comment>
<dbReference type="InterPro" id="IPR036396">
    <property type="entry name" value="Cyt_P450_sf"/>
</dbReference>
<keyword evidence="4 8" id="KW-0479">Metal-binding</keyword>
<evidence type="ECO:0000256" key="8">
    <source>
        <dbReference type="PIRSR" id="PIRSR602401-1"/>
    </source>
</evidence>
<dbReference type="RefSeq" id="WP_109870179.1">
    <property type="nucleotide sequence ID" value="NZ_QGNA01000002.1"/>
</dbReference>
<comment type="caution">
    <text evidence="9">The sequence shown here is derived from an EMBL/GenBank/DDBJ whole genome shotgun (WGS) entry which is preliminary data.</text>
</comment>
<keyword evidence="3 8" id="KW-0349">Heme</keyword>
<dbReference type="GO" id="GO:0004497">
    <property type="term" value="F:monooxygenase activity"/>
    <property type="evidence" value="ECO:0007669"/>
    <property type="project" value="UniProtKB-KW"/>
</dbReference>
<evidence type="ECO:0000256" key="4">
    <source>
        <dbReference type="ARBA" id="ARBA00022723"/>
    </source>
</evidence>
<evidence type="ECO:0000256" key="3">
    <source>
        <dbReference type="ARBA" id="ARBA00022617"/>
    </source>
</evidence>
<gene>
    <name evidence="9" type="ORF">DFH01_09330</name>
</gene>
<protein>
    <submittedName>
        <fullName evidence="9">Cytochrome P450</fullName>
    </submittedName>
</protein>
<dbReference type="GO" id="GO:0005506">
    <property type="term" value="F:iron ion binding"/>
    <property type="evidence" value="ECO:0007669"/>
    <property type="project" value="InterPro"/>
</dbReference>
<organism evidence="9 10">
    <name type="scientific">Falsiroseomonas bella</name>
    <dbReference type="NCBI Taxonomy" id="2184016"/>
    <lineage>
        <taxon>Bacteria</taxon>
        <taxon>Pseudomonadati</taxon>
        <taxon>Pseudomonadota</taxon>
        <taxon>Alphaproteobacteria</taxon>
        <taxon>Acetobacterales</taxon>
        <taxon>Roseomonadaceae</taxon>
        <taxon>Falsiroseomonas</taxon>
    </lineage>
</organism>
<dbReference type="Pfam" id="PF00067">
    <property type="entry name" value="p450"/>
    <property type="match status" value="1"/>
</dbReference>
<evidence type="ECO:0000256" key="7">
    <source>
        <dbReference type="ARBA" id="ARBA00023033"/>
    </source>
</evidence>
<dbReference type="GO" id="GO:0016125">
    <property type="term" value="P:sterol metabolic process"/>
    <property type="evidence" value="ECO:0007669"/>
    <property type="project" value="TreeGrafter"/>
</dbReference>